<evidence type="ECO:0000313" key="1">
    <source>
        <dbReference type="EMBL" id="NLR66954.1"/>
    </source>
</evidence>
<protein>
    <submittedName>
        <fullName evidence="1">Uncharacterized protein</fullName>
    </submittedName>
</protein>
<comment type="caution">
    <text evidence="1">The sequence shown here is derived from an EMBL/GenBank/DDBJ whole genome shotgun (WGS) entry which is preliminary data.</text>
</comment>
<organism evidence="1 2">
    <name type="scientific">Chitinophaga varians</name>
    <dbReference type="NCBI Taxonomy" id="2202339"/>
    <lineage>
        <taxon>Bacteria</taxon>
        <taxon>Pseudomonadati</taxon>
        <taxon>Bacteroidota</taxon>
        <taxon>Chitinophagia</taxon>
        <taxon>Chitinophagales</taxon>
        <taxon>Chitinophagaceae</taxon>
        <taxon>Chitinophaga</taxon>
    </lineage>
</organism>
<dbReference type="AlphaFoldDB" id="A0A847RY69"/>
<proteinExistence type="predicted"/>
<dbReference type="NCBIfam" id="NF038153">
    <property type="entry name" value="lant_leader_L1a"/>
    <property type="match status" value="1"/>
</dbReference>
<dbReference type="Proteomes" id="UP000570474">
    <property type="component" value="Unassembled WGS sequence"/>
</dbReference>
<dbReference type="RefSeq" id="WP_168872852.1">
    <property type="nucleotide sequence ID" value="NZ_JABAIA010000002.1"/>
</dbReference>
<evidence type="ECO:0000313" key="2">
    <source>
        <dbReference type="Proteomes" id="UP000570474"/>
    </source>
</evidence>
<keyword evidence="2" id="KW-1185">Reference proteome</keyword>
<name>A0A847RY69_9BACT</name>
<accession>A0A847RY69</accession>
<gene>
    <name evidence="1" type="ORF">HGH92_21785</name>
</gene>
<reference evidence="1 2" key="1">
    <citation type="submission" date="2020-04" db="EMBL/GenBank/DDBJ databases">
        <authorList>
            <person name="Yin C."/>
        </authorList>
    </citation>
    <scope>NUCLEOTIDE SEQUENCE [LARGE SCALE GENOMIC DNA]</scope>
    <source>
        <strain evidence="1 2">Ae27</strain>
    </source>
</reference>
<dbReference type="EMBL" id="JABAIA010000002">
    <property type="protein sequence ID" value="NLR66954.1"/>
    <property type="molecule type" value="Genomic_DNA"/>
</dbReference>
<sequence length="55" mass="6117">MKKKMHLQKLVLSKKIVARLSTPQTGDVAGRRISDPLTENPCDPVHSMLLCTRAC</sequence>
<dbReference type="InterPro" id="IPR058238">
    <property type="entry name" value="Lant_leader_dom"/>
</dbReference>